<accession>A0A552EHA5</accession>
<dbReference type="AlphaFoldDB" id="A0A552EHA5"/>
<evidence type="ECO:0000313" key="2">
    <source>
        <dbReference type="Proteomes" id="UP000315113"/>
    </source>
</evidence>
<name>A0A552EHA5_MICAE</name>
<dbReference type="EMBL" id="SFBH01000114">
    <property type="protein sequence ID" value="TRU33817.1"/>
    <property type="molecule type" value="Genomic_DNA"/>
</dbReference>
<gene>
    <name evidence="1" type="ORF">EWV78_14440</name>
</gene>
<proteinExistence type="predicted"/>
<organism evidence="1 2">
    <name type="scientific">Microcystis aeruginosa Ma_MB_F_20061100_S20D</name>
    <dbReference type="NCBI Taxonomy" id="2486253"/>
    <lineage>
        <taxon>Bacteria</taxon>
        <taxon>Bacillati</taxon>
        <taxon>Cyanobacteriota</taxon>
        <taxon>Cyanophyceae</taxon>
        <taxon>Oscillatoriophycideae</taxon>
        <taxon>Chroococcales</taxon>
        <taxon>Microcystaceae</taxon>
        <taxon>Microcystis</taxon>
    </lineage>
</organism>
<comment type="caution">
    <text evidence="1">The sequence shown here is derived from an EMBL/GenBank/DDBJ whole genome shotgun (WGS) entry which is preliminary data.</text>
</comment>
<reference evidence="1 2" key="1">
    <citation type="submission" date="2019-01" db="EMBL/GenBank/DDBJ databases">
        <title>Coherence of Microcystis species and biogeography revealed through population genomics.</title>
        <authorList>
            <person name="Perez-Carrascal O.M."/>
            <person name="Terrat Y."/>
            <person name="Giani A."/>
            <person name="Fortin N."/>
            <person name="Tromas N."/>
            <person name="Shapiro B.J."/>
        </authorList>
    </citation>
    <scope>NUCLEOTIDE SEQUENCE [LARGE SCALE GENOMIC DNA]</scope>
    <source>
        <strain evidence="1">Ma_MB_F_20061100_S20D</strain>
    </source>
</reference>
<protein>
    <submittedName>
        <fullName evidence="1">Uncharacterized protein</fullName>
    </submittedName>
</protein>
<sequence length="221" mass="25528">MSNSDRYSLISDLGYYARFYEVRTAISSVFGISFFHIAILDCEKQVILEGGCDDKGFLSIREFPLLNGTMNDYVIEKEKIRKLSKEDDFQLSAVNTKETYNERKRLIGDMSLLYSTLGKSRELCFIFGWETKDEFIAGLSWEEDIEKRWLELEKIPDGKYKYDFSGHEGWNCESVVSYIVRGVRDEKQGKLMNFLKKGGIDRQGRIFGIQSRSSSSKSSKT</sequence>
<evidence type="ECO:0000313" key="1">
    <source>
        <dbReference type="EMBL" id="TRU33817.1"/>
    </source>
</evidence>
<dbReference type="Proteomes" id="UP000315113">
    <property type="component" value="Unassembled WGS sequence"/>
</dbReference>